<keyword evidence="2 6" id="KW-0489">Methyltransferase</keyword>
<dbReference type="STRING" id="1503.CLPU_14c00410"/>
<dbReference type="PANTHER" id="PTHR33603:SF1">
    <property type="entry name" value="RIBOSOMAL RNA LARGE SUBUNIT METHYLTRANSFERASE H"/>
    <property type="match status" value="1"/>
</dbReference>
<keyword evidence="6" id="KW-0963">Cytoplasm</keyword>
<dbReference type="Gene3D" id="3.40.1280.10">
    <property type="match status" value="1"/>
</dbReference>
<keyword evidence="1 6" id="KW-0698">rRNA processing</keyword>
<dbReference type="OrthoDB" id="9806643at2"/>
<dbReference type="PATRIC" id="fig|1503.3.peg.504"/>
<comment type="similarity">
    <text evidence="5 6">Belongs to the RNA methyltransferase RlmH family.</text>
</comment>
<dbReference type="InterPro" id="IPR029028">
    <property type="entry name" value="Alpha/beta_knot_MTases"/>
</dbReference>
<evidence type="ECO:0000313" key="8">
    <source>
        <dbReference type="Proteomes" id="UP000037267"/>
    </source>
</evidence>
<dbReference type="GO" id="GO:0070038">
    <property type="term" value="F:rRNA (pseudouridine-N3-)-methyltransferase activity"/>
    <property type="evidence" value="ECO:0007669"/>
    <property type="project" value="UniProtKB-UniRule"/>
</dbReference>
<dbReference type="Pfam" id="PF02590">
    <property type="entry name" value="SPOUT_MTase"/>
    <property type="match status" value="1"/>
</dbReference>
<dbReference type="Proteomes" id="UP000037267">
    <property type="component" value="Unassembled WGS sequence"/>
</dbReference>
<organism evidence="7 8">
    <name type="scientific">Gottschalkia purinilytica</name>
    <name type="common">Clostridium purinilyticum</name>
    <dbReference type="NCBI Taxonomy" id="1503"/>
    <lineage>
        <taxon>Bacteria</taxon>
        <taxon>Bacillati</taxon>
        <taxon>Bacillota</taxon>
        <taxon>Tissierellia</taxon>
        <taxon>Tissierellales</taxon>
        <taxon>Gottschalkiaceae</taxon>
        <taxon>Gottschalkia</taxon>
    </lineage>
</organism>
<comment type="subcellular location">
    <subcellularLocation>
        <location evidence="6">Cytoplasm</location>
    </subcellularLocation>
</comment>
<dbReference type="InterPro" id="IPR029026">
    <property type="entry name" value="tRNA_m1G_MTases_N"/>
</dbReference>
<dbReference type="EC" id="2.1.1.177" evidence="6"/>
<evidence type="ECO:0000256" key="4">
    <source>
        <dbReference type="ARBA" id="ARBA00022691"/>
    </source>
</evidence>
<reference evidence="8" key="1">
    <citation type="submission" date="2015-07" db="EMBL/GenBank/DDBJ databases">
        <title>Draft genome sequence of the purine-degrading Gottschalkia purinilyticum DSM 1384 (formerly Clostridium purinilyticum).</title>
        <authorList>
            <person name="Poehlein A."/>
            <person name="Schiel-Bengelsdorf B."/>
            <person name="Bengelsdorf F.R."/>
            <person name="Daniel R."/>
            <person name="Duerre P."/>
        </authorList>
    </citation>
    <scope>NUCLEOTIDE SEQUENCE [LARGE SCALE GENOMIC DNA]</scope>
    <source>
        <strain evidence="8">DSM 1384</strain>
    </source>
</reference>
<keyword evidence="4 6" id="KW-0949">S-adenosyl-L-methionine</keyword>
<comment type="caution">
    <text evidence="7">The sequence shown here is derived from an EMBL/GenBank/DDBJ whole genome shotgun (WGS) entry which is preliminary data.</text>
</comment>
<dbReference type="SUPFAM" id="SSF75217">
    <property type="entry name" value="alpha/beta knot"/>
    <property type="match status" value="1"/>
</dbReference>
<dbReference type="EMBL" id="LGSS01000014">
    <property type="protein sequence ID" value="KNF07623.1"/>
    <property type="molecule type" value="Genomic_DNA"/>
</dbReference>
<dbReference type="RefSeq" id="WP_050356060.1">
    <property type="nucleotide sequence ID" value="NZ_LGSS01000014.1"/>
</dbReference>
<dbReference type="HAMAP" id="MF_00658">
    <property type="entry name" value="23SrRNA_methyltr_H"/>
    <property type="match status" value="1"/>
</dbReference>
<dbReference type="CDD" id="cd18081">
    <property type="entry name" value="RlmH-like"/>
    <property type="match status" value="1"/>
</dbReference>
<dbReference type="GO" id="GO:0005737">
    <property type="term" value="C:cytoplasm"/>
    <property type="evidence" value="ECO:0007669"/>
    <property type="project" value="UniProtKB-SubCell"/>
</dbReference>
<accession>A0A0L0W7S1</accession>
<dbReference type="PANTHER" id="PTHR33603">
    <property type="entry name" value="METHYLTRANSFERASE"/>
    <property type="match status" value="1"/>
</dbReference>
<name>A0A0L0W7S1_GOTPU</name>
<evidence type="ECO:0000256" key="2">
    <source>
        <dbReference type="ARBA" id="ARBA00022603"/>
    </source>
</evidence>
<evidence type="ECO:0000313" key="7">
    <source>
        <dbReference type="EMBL" id="KNF07623.1"/>
    </source>
</evidence>
<comment type="function">
    <text evidence="6">Specifically methylates the pseudouridine at position 1915 (m3Psi1915) in 23S rRNA.</text>
</comment>
<evidence type="ECO:0000256" key="5">
    <source>
        <dbReference type="ARBA" id="ARBA00038303"/>
    </source>
</evidence>
<protein>
    <recommendedName>
        <fullName evidence="6">Ribosomal RNA large subunit methyltransferase H</fullName>
        <ecNumber evidence="6">2.1.1.177</ecNumber>
    </recommendedName>
    <alternativeName>
        <fullName evidence="6">23S rRNA (pseudouridine1915-N3)-methyltransferase</fullName>
    </alternativeName>
    <alternativeName>
        <fullName evidence="6">23S rRNA m3Psi1915 methyltransferase</fullName>
    </alternativeName>
    <alternativeName>
        <fullName evidence="6">rRNA (pseudouridine-N3-)-methyltransferase RlmH</fullName>
    </alternativeName>
</protein>
<gene>
    <name evidence="6" type="primary">rlmH</name>
    <name evidence="7" type="ORF">CLPU_14c00410</name>
</gene>
<evidence type="ECO:0000256" key="1">
    <source>
        <dbReference type="ARBA" id="ARBA00022552"/>
    </source>
</evidence>
<comment type="subunit">
    <text evidence="6">Homodimer.</text>
</comment>
<evidence type="ECO:0000256" key="3">
    <source>
        <dbReference type="ARBA" id="ARBA00022679"/>
    </source>
</evidence>
<proteinExistence type="inferred from homology"/>
<comment type="catalytic activity">
    <reaction evidence="6">
        <text>pseudouridine(1915) in 23S rRNA + S-adenosyl-L-methionine = N(3)-methylpseudouridine(1915) in 23S rRNA + S-adenosyl-L-homocysteine + H(+)</text>
        <dbReference type="Rhea" id="RHEA:42752"/>
        <dbReference type="Rhea" id="RHEA-COMP:10221"/>
        <dbReference type="Rhea" id="RHEA-COMP:10222"/>
        <dbReference type="ChEBI" id="CHEBI:15378"/>
        <dbReference type="ChEBI" id="CHEBI:57856"/>
        <dbReference type="ChEBI" id="CHEBI:59789"/>
        <dbReference type="ChEBI" id="CHEBI:65314"/>
        <dbReference type="ChEBI" id="CHEBI:74486"/>
        <dbReference type="EC" id="2.1.1.177"/>
    </reaction>
</comment>
<comment type="caution">
    <text evidence="6">Lacks conserved residue(s) required for the propagation of feature annotation.</text>
</comment>
<keyword evidence="8" id="KW-1185">Reference proteome</keyword>
<keyword evidence="3 6" id="KW-0808">Transferase</keyword>
<sequence length="139" mass="15907">MNIKIITTKKINEKFSMEGIKEYQKRLSRYCKLKLVQLKNENGLEKEINEKTYLILVNAKGEVISSEQLADKLSNMALKGQSDVTFIVSEEELPSDIADKADFKLAVSRMDIGLNVLTLTLHEQIYRAFRINGGEPYHK</sequence>
<dbReference type="AlphaFoldDB" id="A0A0L0W7S1"/>
<dbReference type="InterPro" id="IPR003742">
    <property type="entry name" value="RlmH-like"/>
</dbReference>
<evidence type="ECO:0000256" key="6">
    <source>
        <dbReference type="HAMAP-Rule" id="MF_00658"/>
    </source>
</evidence>